<dbReference type="InterPro" id="IPR029787">
    <property type="entry name" value="Nucleotide_cyclase"/>
</dbReference>
<dbReference type="NCBIfam" id="TIGR00254">
    <property type="entry name" value="GGDEF"/>
    <property type="match status" value="1"/>
</dbReference>
<dbReference type="Pfam" id="PF00990">
    <property type="entry name" value="GGDEF"/>
    <property type="match status" value="1"/>
</dbReference>
<sequence length="536" mass="58362">MDERTAAEDRLPVLPLSYGPLYALEVRVHELANAGRAHEALTAADESEPLARAFGDDRTVGFLIQGRIYSYLYLGYYAEAFAAGQELLEHHRAAGNILGEAKTLAILAEACFQADRIAEGVQYLARSSLLLDDTTRRNDRYISALGSYSDAAARAGLYEIAGSALEREREYVAARGEAVGGYMQERYLDLLVCWGMRLRQLGHETEAVGRLRRAAALAAGWLEAERREAGADSRRALELAAYRALALAGLGETGEPVALAAPVVVPLRDQDLREPAWAAHLASGIALGARGEPAAARRELLAARQLCLDGWTEKRLIVQHELSALAARNLGAEDRRDMLDTILDQARLLWRQRLQRLAMLRQARRREELEAAHARAEAASLHDPLTGLGNRRRFDQLMAALDTGAPSAPASLLIIDVDMFKRINDTHSHAAGDQVLREIGGILRGHCRAQDVPVRYAGDEFAVFLRADLTAAVEIAERIRAAVAATGFDHVTPGTVISISTGAAQLEPHMSAADLFHAADANLYQAKRGGRNRVAA</sequence>
<dbReference type="InterPro" id="IPR000160">
    <property type="entry name" value="GGDEF_dom"/>
</dbReference>
<dbReference type="GO" id="GO:0052621">
    <property type="term" value="F:diguanylate cyclase activity"/>
    <property type="evidence" value="ECO:0007669"/>
    <property type="project" value="TreeGrafter"/>
</dbReference>
<keyword evidence="3" id="KW-1185">Reference proteome</keyword>
<name>A0A8J3SY08_9ACTN</name>
<dbReference type="GO" id="GO:0043709">
    <property type="term" value="P:cell adhesion involved in single-species biofilm formation"/>
    <property type="evidence" value="ECO:0007669"/>
    <property type="project" value="TreeGrafter"/>
</dbReference>
<dbReference type="PANTHER" id="PTHR45138:SF9">
    <property type="entry name" value="DIGUANYLATE CYCLASE DGCM-RELATED"/>
    <property type="match status" value="1"/>
</dbReference>
<evidence type="ECO:0000313" key="2">
    <source>
        <dbReference type="EMBL" id="GII00390.1"/>
    </source>
</evidence>
<dbReference type="SMART" id="SM00267">
    <property type="entry name" value="GGDEF"/>
    <property type="match status" value="1"/>
</dbReference>
<dbReference type="SUPFAM" id="SSF55073">
    <property type="entry name" value="Nucleotide cyclase"/>
    <property type="match status" value="1"/>
</dbReference>
<dbReference type="InterPro" id="IPR043128">
    <property type="entry name" value="Rev_trsase/Diguanyl_cyclase"/>
</dbReference>
<dbReference type="EMBL" id="BOOK01000016">
    <property type="protein sequence ID" value="GII00390.1"/>
    <property type="molecule type" value="Genomic_DNA"/>
</dbReference>
<dbReference type="Gene3D" id="3.30.70.270">
    <property type="match status" value="1"/>
</dbReference>
<dbReference type="CDD" id="cd01949">
    <property type="entry name" value="GGDEF"/>
    <property type="match status" value="1"/>
</dbReference>
<feature type="domain" description="GGDEF" evidence="1">
    <location>
        <begin position="408"/>
        <end position="536"/>
    </location>
</feature>
<dbReference type="InterPro" id="IPR011990">
    <property type="entry name" value="TPR-like_helical_dom_sf"/>
</dbReference>
<evidence type="ECO:0000313" key="3">
    <source>
        <dbReference type="Proteomes" id="UP000634476"/>
    </source>
</evidence>
<reference evidence="2" key="1">
    <citation type="submission" date="2021-01" db="EMBL/GenBank/DDBJ databases">
        <title>Whole genome shotgun sequence of Planobispora takensis NBRC 109077.</title>
        <authorList>
            <person name="Komaki H."/>
            <person name="Tamura T."/>
        </authorList>
    </citation>
    <scope>NUCLEOTIDE SEQUENCE</scope>
    <source>
        <strain evidence="2">NBRC 109077</strain>
    </source>
</reference>
<dbReference type="InterPro" id="IPR050469">
    <property type="entry name" value="Diguanylate_Cyclase"/>
</dbReference>
<accession>A0A8J3SY08</accession>
<proteinExistence type="predicted"/>
<dbReference type="PROSITE" id="PS50887">
    <property type="entry name" value="GGDEF"/>
    <property type="match status" value="1"/>
</dbReference>
<dbReference type="PANTHER" id="PTHR45138">
    <property type="entry name" value="REGULATORY COMPONENTS OF SENSORY TRANSDUCTION SYSTEM"/>
    <property type="match status" value="1"/>
</dbReference>
<protein>
    <recommendedName>
        <fullName evidence="1">GGDEF domain-containing protein</fullName>
    </recommendedName>
</protein>
<dbReference type="FunFam" id="3.30.70.270:FF:000001">
    <property type="entry name" value="Diguanylate cyclase domain protein"/>
    <property type="match status" value="1"/>
</dbReference>
<comment type="caution">
    <text evidence="2">The sequence shown here is derived from an EMBL/GenBank/DDBJ whole genome shotgun (WGS) entry which is preliminary data.</text>
</comment>
<dbReference type="AlphaFoldDB" id="A0A8J3SY08"/>
<gene>
    <name evidence="2" type="ORF">Pta02_23980</name>
</gene>
<dbReference type="Proteomes" id="UP000634476">
    <property type="component" value="Unassembled WGS sequence"/>
</dbReference>
<organism evidence="2 3">
    <name type="scientific">Planobispora takensis</name>
    <dbReference type="NCBI Taxonomy" id="1367882"/>
    <lineage>
        <taxon>Bacteria</taxon>
        <taxon>Bacillati</taxon>
        <taxon>Actinomycetota</taxon>
        <taxon>Actinomycetes</taxon>
        <taxon>Streptosporangiales</taxon>
        <taxon>Streptosporangiaceae</taxon>
        <taxon>Planobispora</taxon>
    </lineage>
</organism>
<dbReference type="GO" id="GO:0005886">
    <property type="term" value="C:plasma membrane"/>
    <property type="evidence" value="ECO:0007669"/>
    <property type="project" value="TreeGrafter"/>
</dbReference>
<evidence type="ECO:0000259" key="1">
    <source>
        <dbReference type="PROSITE" id="PS50887"/>
    </source>
</evidence>
<dbReference type="SUPFAM" id="SSF48452">
    <property type="entry name" value="TPR-like"/>
    <property type="match status" value="1"/>
</dbReference>
<dbReference type="GO" id="GO:1902201">
    <property type="term" value="P:negative regulation of bacterial-type flagellum-dependent cell motility"/>
    <property type="evidence" value="ECO:0007669"/>
    <property type="project" value="TreeGrafter"/>
</dbReference>
<dbReference type="RefSeq" id="WP_203874817.1">
    <property type="nucleotide sequence ID" value="NZ_BOOK01000016.1"/>
</dbReference>